<reference evidence="1 2" key="1">
    <citation type="submission" date="2008-10" db="EMBL/GenBank/DDBJ databases">
        <title>Draft genome sequence of Desulvovibrio piger (ATCC 29098).</title>
        <authorList>
            <person name="Sudarsanam P."/>
            <person name="Ley R."/>
            <person name="Guruge J."/>
            <person name="Turnbaugh P.J."/>
            <person name="Mahowald M."/>
            <person name="Liep D."/>
            <person name="Gordon J."/>
        </authorList>
    </citation>
    <scope>NUCLEOTIDE SEQUENCE [LARGE SCALE GENOMIC DNA]</scope>
    <source>
        <strain evidence="1 2">ATCC 29098</strain>
    </source>
</reference>
<dbReference type="AlphaFoldDB" id="B6WUX2"/>
<sequence length="41" mass="4093">MPLCAGAARPAAGRSRMPVFCDGLSTVCGGQGDMPQARQGA</sequence>
<comment type="caution">
    <text evidence="1">The sequence shown here is derived from an EMBL/GenBank/DDBJ whole genome shotgun (WGS) entry which is preliminary data.</text>
</comment>
<evidence type="ECO:0000313" key="1">
    <source>
        <dbReference type="EMBL" id="EEB33286.1"/>
    </source>
</evidence>
<accession>B6WUX2</accession>
<dbReference type="Proteomes" id="UP000003676">
    <property type="component" value="Unassembled WGS sequence"/>
</dbReference>
<gene>
    <name evidence="1" type="ORF">DESPIG_01887</name>
</gene>
<name>B6WUX2_9BACT</name>
<protein>
    <submittedName>
        <fullName evidence="1">Uncharacterized protein</fullName>
    </submittedName>
</protein>
<dbReference type="EMBL" id="ABXU01000058">
    <property type="protein sequence ID" value="EEB33286.1"/>
    <property type="molecule type" value="Genomic_DNA"/>
</dbReference>
<evidence type="ECO:0000313" key="2">
    <source>
        <dbReference type="Proteomes" id="UP000003676"/>
    </source>
</evidence>
<dbReference type="HOGENOM" id="CLU_3269102_0_0_7"/>
<reference evidence="1 2" key="2">
    <citation type="submission" date="2008-10" db="EMBL/GenBank/DDBJ databases">
        <authorList>
            <person name="Fulton L."/>
            <person name="Clifton S."/>
            <person name="Fulton B."/>
            <person name="Xu J."/>
            <person name="Minx P."/>
            <person name="Pepin K.H."/>
            <person name="Johnson M."/>
            <person name="Bhonagiri V."/>
            <person name="Nash W.E."/>
            <person name="Mardis E.R."/>
            <person name="Wilson R.K."/>
        </authorList>
    </citation>
    <scope>NUCLEOTIDE SEQUENCE [LARGE SCALE GENOMIC DNA]</scope>
    <source>
        <strain evidence="1 2">ATCC 29098</strain>
    </source>
</reference>
<proteinExistence type="predicted"/>
<organism evidence="1 2">
    <name type="scientific">Desulfovibrio piger ATCC 29098</name>
    <dbReference type="NCBI Taxonomy" id="411464"/>
    <lineage>
        <taxon>Bacteria</taxon>
        <taxon>Pseudomonadati</taxon>
        <taxon>Thermodesulfobacteriota</taxon>
        <taxon>Desulfovibrionia</taxon>
        <taxon>Desulfovibrionales</taxon>
        <taxon>Desulfovibrionaceae</taxon>
        <taxon>Desulfovibrio</taxon>
    </lineage>
</organism>